<name>A0A2Z5ZM11_9PROT</name>
<reference evidence="2 3" key="1">
    <citation type="submission" date="2018-02" db="EMBL/GenBank/DDBJ databases">
        <title>Acetobacter orientalis genome.</title>
        <authorList>
            <person name="Nakashima N."/>
            <person name="Tamura T."/>
        </authorList>
    </citation>
    <scope>NUCLEOTIDE SEQUENCE [LARGE SCALE GENOMIC DNA]</scope>
    <source>
        <strain evidence="2 3">FAN1</strain>
    </source>
</reference>
<dbReference type="AlphaFoldDB" id="A0A2Z5ZM11"/>
<gene>
    <name evidence="2" type="ORF">AcetOrient_orf04570</name>
</gene>
<dbReference type="EMBL" id="AP018515">
    <property type="protein sequence ID" value="BBC81369.1"/>
    <property type="molecule type" value="Genomic_DNA"/>
</dbReference>
<organism evidence="2 3">
    <name type="scientific">Acetobacter orientalis</name>
    <dbReference type="NCBI Taxonomy" id="146474"/>
    <lineage>
        <taxon>Bacteria</taxon>
        <taxon>Pseudomonadati</taxon>
        <taxon>Pseudomonadota</taxon>
        <taxon>Alphaproteobacteria</taxon>
        <taxon>Acetobacterales</taxon>
        <taxon>Acetobacteraceae</taxon>
        <taxon>Acetobacter</taxon>
    </lineage>
</organism>
<accession>A0A2Z5ZM11</accession>
<dbReference type="Proteomes" id="UP000270034">
    <property type="component" value="Chromosome"/>
</dbReference>
<proteinExistence type="predicted"/>
<evidence type="ECO:0000313" key="2">
    <source>
        <dbReference type="EMBL" id="BBC81369.1"/>
    </source>
</evidence>
<sequence>MSIEEFFALFLVELLSFSTFYGITECYFFRVFNKSMRVIWHNTIVPDFILSTGGTFI</sequence>
<keyword evidence="1" id="KW-0812">Transmembrane</keyword>
<evidence type="ECO:0000313" key="3">
    <source>
        <dbReference type="Proteomes" id="UP000270034"/>
    </source>
</evidence>
<feature type="transmembrane region" description="Helical" evidence="1">
    <location>
        <begin position="6"/>
        <end position="29"/>
    </location>
</feature>
<dbReference type="KEGG" id="aot:AcetOri_orf04570"/>
<protein>
    <submittedName>
        <fullName evidence="2">Uncharacterized protein</fullName>
    </submittedName>
</protein>
<keyword evidence="1" id="KW-0472">Membrane</keyword>
<keyword evidence="1" id="KW-1133">Transmembrane helix</keyword>
<evidence type="ECO:0000256" key="1">
    <source>
        <dbReference type="SAM" id="Phobius"/>
    </source>
</evidence>